<proteinExistence type="predicted"/>
<accession>A0A4V2F5J3</accession>
<dbReference type="Proteomes" id="UP000292927">
    <property type="component" value="Unassembled WGS sequence"/>
</dbReference>
<dbReference type="AlphaFoldDB" id="A0A4V2F5J3"/>
<gene>
    <name evidence="2" type="ORF">EV209_2765</name>
</gene>
<organism evidence="2 3">
    <name type="scientific">Cuneatibacter caecimuris</name>
    <dbReference type="NCBI Taxonomy" id="1796618"/>
    <lineage>
        <taxon>Bacteria</taxon>
        <taxon>Bacillati</taxon>
        <taxon>Bacillota</taxon>
        <taxon>Clostridia</taxon>
        <taxon>Lachnospirales</taxon>
        <taxon>Lachnospiraceae</taxon>
        <taxon>Cuneatibacter</taxon>
    </lineage>
</organism>
<evidence type="ECO:0000256" key="1">
    <source>
        <dbReference type="SAM" id="MobiDB-lite"/>
    </source>
</evidence>
<protein>
    <submittedName>
        <fullName evidence="2">Uncharacterized protein</fullName>
    </submittedName>
</protein>
<name>A0A4V2F5J3_9FIRM</name>
<dbReference type="PROSITE" id="PS51257">
    <property type="entry name" value="PROKAR_LIPOPROTEIN"/>
    <property type="match status" value="1"/>
</dbReference>
<evidence type="ECO:0000313" key="3">
    <source>
        <dbReference type="Proteomes" id="UP000292927"/>
    </source>
</evidence>
<keyword evidence="3" id="KW-1185">Reference proteome</keyword>
<feature type="region of interest" description="Disordered" evidence="1">
    <location>
        <begin position="20"/>
        <end position="62"/>
    </location>
</feature>
<comment type="caution">
    <text evidence="2">The sequence shown here is derived from an EMBL/GenBank/DDBJ whole genome shotgun (WGS) entry which is preliminary data.</text>
</comment>
<dbReference type="RefSeq" id="WP_130436015.1">
    <property type="nucleotide sequence ID" value="NZ_SGXF01000006.1"/>
</dbReference>
<reference evidence="2 3" key="1">
    <citation type="submission" date="2019-02" db="EMBL/GenBank/DDBJ databases">
        <title>Genomic Encyclopedia of Type Strains, Phase IV (KMG-IV): sequencing the most valuable type-strain genomes for metagenomic binning, comparative biology and taxonomic classification.</title>
        <authorList>
            <person name="Goeker M."/>
        </authorList>
    </citation>
    <scope>NUCLEOTIDE SEQUENCE [LARGE SCALE GENOMIC DNA]</scope>
    <source>
        <strain evidence="2 3">DSM 29486</strain>
    </source>
</reference>
<dbReference type="EMBL" id="SGXF01000006">
    <property type="protein sequence ID" value="RZS93019.1"/>
    <property type="molecule type" value="Genomic_DNA"/>
</dbReference>
<sequence>MKMLICIAFTLCFLTGCGQPASQESRLPEKPVTIPEFTGESNNAESETCKEETETEENSLEEGTATLSEKMKEKLYEGYQIIPGTPEWDAARTEETVLKRLSTENLITLYTLDATRETSGEAAPEWFHVWGEEQEKTNPVLKELCTRKDLGKAAVDYYFRYTSDEVLEQKDNLYEYCLLERLLAYIRYRGLMLEGDIRRLDQRVSVYIREYETHPRMAGGETYEGCLRDFGAGLKTLSPETEAEIYAGYLLLPGTPEWDAAKTDPEVLKTLSTWNLITLGSLDASWMEVGAHLSCDRETWLKEDLEKSPVVQELMSRPEAASQLIDYYFLYTSDAVVNQKCNVFEYVYLDSLLALFRISGRMTEEEIHRLETQIRLNQEKPVEDLSHTLISGSGYCRVLEEMGIPMYGEEGEENN</sequence>
<evidence type="ECO:0000313" key="2">
    <source>
        <dbReference type="EMBL" id="RZS93019.1"/>
    </source>
</evidence>